<feature type="domain" description="AB hydrolase-1" evidence="1">
    <location>
        <begin position="6"/>
        <end position="241"/>
    </location>
</feature>
<dbReference type="InterPro" id="IPR050266">
    <property type="entry name" value="AB_hydrolase_sf"/>
</dbReference>
<dbReference type="PRINTS" id="PR00111">
    <property type="entry name" value="ABHYDROLASE"/>
</dbReference>
<dbReference type="EMBL" id="WWCW01000077">
    <property type="protein sequence ID" value="MYM89504.1"/>
    <property type="molecule type" value="Genomic_DNA"/>
</dbReference>
<evidence type="ECO:0000313" key="3">
    <source>
        <dbReference type="Proteomes" id="UP000470302"/>
    </source>
</evidence>
<sequence length="262" mass="27580">MTIMKPAVVLLHSSMSSKAQWADLMSQLEDGFRCIAVDLLGYGASPFPADVGAGYVHTLAHEVDAVNAAIASRLEPGEAFHLIGHSFGGASALHMARRMPARVLSLTLFEPVAFHLLPAQHPARAEIAAVVERINACGPQQDRDATRIFIDYWNRAGAFDAAPPAAQDKMTGMIAKVRLDFQALLGEAATMDDLSALTMPSLVMSGAHSPASTRLLVEALGAALPDATVLQTRGGHMAPITHGAVVNPAIVNFLADAEVTTG</sequence>
<dbReference type="Pfam" id="PF00561">
    <property type="entry name" value="Abhydrolase_1"/>
    <property type="match status" value="1"/>
</dbReference>
<protein>
    <submittedName>
        <fullName evidence="2">Alpha/beta fold hydrolase</fullName>
    </submittedName>
</protein>
<dbReference type="InterPro" id="IPR029058">
    <property type="entry name" value="AB_hydrolase_fold"/>
</dbReference>
<dbReference type="PANTHER" id="PTHR43798">
    <property type="entry name" value="MONOACYLGLYCEROL LIPASE"/>
    <property type="match status" value="1"/>
</dbReference>
<dbReference type="Gene3D" id="3.40.50.1820">
    <property type="entry name" value="alpha/beta hydrolase"/>
    <property type="match status" value="1"/>
</dbReference>
<keyword evidence="2" id="KW-0378">Hydrolase</keyword>
<name>A0A845G5C7_9BURK</name>
<proteinExistence type="predicted"/>
<comment type="caution">
    <text evidence="2">The sequence shown here is derived from an EMBL/GenBank/DDBJ whole genome shotgun (WGS) entry which is preliminary data.</text>
</comment>
<reference evidence="2 3" key="1">
    <citation type="submission" date="2020-01" db="EMBL/GenBank/DDBJ databases">
        <title>Novel species isolated from a subtropical stream in China.</title>
        <authorList>
            <person name="Lu H."/>
        </authorList>
    </citation>
    <scope>NUCLEOTIDE SEQUENCE [LARGE SCALE GENOMIC DNA]</scope>
    <source>
        <strain evidence="2 3">FT82W</strain>
    </source>
</reference>
<organism evidence="2 3">
    <name type="scientific">Duganella vulcania</name>
    <dbReference type="NCBI Taxonomy" id="2692166"/>
    <lineage>
        <taxon>Bacteria</taxon>
        <taxon>Pseudomonadati</taxon>
        <taxon>Pseudomonadota</taxon>
        <taxon>Betaproteobacteria</taxon>
        <taxon>Burkholderiales</taxon>
        <taxon>Oxalobacteraceae</taxon>
        <taxon>Telluria group</taxon>
        <taxon>Duganella</taxon>
    </lineage>
</organism>
<accession>A0A845G5C7</accession>
<evidence type="ECO:0000313" key="2">
    <source>
        <dbReference type="EMBL" id="MYM89504.1"/>
    </source>
</evidence>
<evidence type="ECO:0000259" key="1">
    <source>
        <dbReference type="Pfam" id="PF00561"/>
    </source>
</evidence>
<dbReference type="InterPro" id="IPR000073">
    <property type="entry name" value="AB_hydrolase_1"/>
</dbReference>
<dbReference type="GO" id="GO:0016787">
    <property type="term" value="F:hydrolase activity"/>
    <property type="evidence" value="ECO:0007669"/>
    <property type="project" value="UniProtKB-KW"/>
</dbReference>
<gene>
    <name evidence="2" type="ORF">GTP91_20290</name>
</gene>
<dbReference type="AlphaFoldDB" id="A0A845G5C7"/>
<dbReference type="Proteomes" id="UP000470302">
    <property type="component" value="Unassembled WGS sequence"/>
</dbReference>
<dbReference type="SUPFAM" id="SSF53474">
    <property type="entry name" value="alpha/beta-Hydrolases"/>
    <property type="match status" value="1"/>
</dbReference>